<evidence type="ECO:0000256" key="10">
    <source>
        <dbReference type="ARBA" id="ARBA00023239"/>
    </source>
</evidence>
<dbReference type="SUPFAM" id="SSF52096">
    <property type="entry name" value="ClpP/crotonase"/>
    <property type="match status" value="1"/>
</dbReference>
<dbReference type="Gene3D" id="3.90.226.10">
    <property type="entry name" value="2-enoyl-CoA Hydratase, Chain A, domain 1"/>
    <property type="match status" value="1"/>
</dbReference>
<evidence type="ECO:0000259" key="13">
    <source>
        <dbReference type="Pfam" id="PF00725"/>
    </source>
</evidence>
<evidence type="ECO:0000256" key="8">
    <source>
        <dbReference type="ARBA" id="ARBA00023140"/>
    </source>
</evidence>
<keyword evidence="4" id="KW-0442">Lipid degradation</keyword>
<dbReference type="CDD" id="cd06558">
    <property type="entry name" value="crotonase-like"/>
    <property type="match status" value="1"/>
</dbReference>
<comment type="catalytic activity">
    <reaction evidence="12">
        <text>a (3S)-3-hydroxyacyl-CoA + NAD(+) = a 3-oxoacyl-CoA + NADH + H(+)</text>
        <dbReference type="Rhea" id="RHEA:22432"/>
        <dbReference type="ChEBI" id="CHEBI:15378"/>
        <dbReference type="ChEBI" id="CHEBI:57318"/>
        <dbReference type="ChEBI" id="CHEBI:57540"/>
        <dbReference type="ChEBI" id="CHEBI:57945"/>
        <dbReference type="ChEBI" id="CHEBI:90726"/>
        <dbReference type="EC" id="1.1.1.35"/>
    </reaction>
</comment>
<dbReference type="GO" id="GO:0016853">
    <property type="term" value="F:isomerase activity"/>
    <property type="evidence" value="ECO:0007669"/>
    <property type="project" value="UniProtKB-KW"/>
</dbReference>
<accession>A0A368Y0B0</accession>
<comment type="caution">
    <text evidence="15">The sequence shown here is derived from an EMBL/GenBank/DDBJ whole genome shotgun (WGS) entry which is preliminary data.</text>
</comment>
<keyword evidence="7" id="KW-0443">Lipid metabolism</keyword>
<sequence>MTAAYAVHGDVAVISLNNPPVNGLGLATRQGIADGLAKANADGAVRAIVLTGAGKAFSGGADIKEFGSPKALQEPNLLSVILAVENSAKPVVAAIHSVCMGGGLELALGCHYRIAAPGCAVALPEVKLGLVPGAGGTQRLPRVLGVEAALNMIVSGEPVKSEFIAAVPGQKLFDKMAASPESLAEEALAYARSVADARPLPLVRNLPCKHPKGDAYFQFARNMVKGMAKNFPAPAKCVDTVEAATKQKFDAGMAAEREAFIHLMWTPESRALRHLFVSERAASKIPDVPEDTPQRAIQAVAVIGAGTMGGGIAMNFLNAGIPVTMLEMKQEALDRGVATIRKNYEAQVKKGKLKQDKYEQRMAQLTTTLSYADLGAADLVIEAVFEELGVKEQVFKQLDAVMKPGAILASNTSTLDVDKIAAFTQRPQDVVGLHFFSPANVMKLLEVVRGAKTGKDVLATVMTVSKKIKKTAVVSGVCDGFIGNRMVEQYGRQGGFLLDEGCTPEQVDKAIEKFGFAMGPFRMGDLAGNDIGWAIRKRRSVEKPGMKYSKTADLLCERGRFGQKTGAGWYDYQAGKRDAIPNAEVVKMIEEHRKSLGITPRKISDEEIVQRLVFALVNEGAHILEEGIANKASDIDVVYIFGYGFPVHRGGPMLYADQVGLFNVVQAMQRFAQNPLDDAAFWQPAPLLARLAAEGKTFN</sequence>
<dbReference type="InterPro" id="IPR001753">
    <property type="entry name" value="Enoyl-CoA_hydra/iso"/>
</dbReference>
<evidence type="ECO:0000256" key="9">
    <source>
        <dbReference type="ARBA" id="ARBA00023235"/>
    </source>
</evidence>
<dbReference type="InterPro" id="IPR029045">
    <property type="entry name" value="ClpP/crotonase-like_dom_sf"/>
</dbReference>
<dbReference type="Gene3D" id="3.40.50.720">
    <property type="entry name" value="NAD(P)-binding Rossmann-like Domain"/>
    <property type="match status" value="1"/>
</dbReference>
<dbReference type="InterPro" id="IPR036291">
    <property type="entry name" value="NAD(P)-bd_dom_sf"/>
</dbReference>
<organism evidence="15 16">
    <name type="scientific">Pseudorhodoferax soli</name>
    <dbReference type="NCBI Taxonomy" id="545864"/>
    <lineage>
        <taxon>Bacteria</taxon>
        <taxon>Pseudomonadati</taxon>
        <taxon>Pseudomonadota</taxon>
        <taxon>Betaproteobacteria</taxon>
        <taxon>Burkholderiales</taxon>
        <taxon>Comamonadaceae</taxon>
    </lineage>
</organism>
<name>A0A368Y0B0_9BURK</name>
<dbReference type="Pfam" id="PF02737">
    <property type="entry name" value="3HCDH_N"/>
    <property type="match status" value="1"/>
</dbReference>
<feature type="domain" description="3-hydroxyacyl-CoA dehydrogenase C-terminal" evidence="13">
    <location>
        <begin position="480"/>
        <end position="572"/>
    </location>
</feature>
<dbReference type="FunFam" id="3.40.50.720:FF:000009">
    <property type="entry name" value="Fatty oxidation complex, alpha subunit"/>
    <property type="match status" value="1"/>
</dbReference>
<keyword evidence="5" id="KW-0560">Oxidoreductase</keyword>
<evidence type="ECO:0000256" key="4">
    <source>
        <dbReference type="ARBA" id="ARBA00022963"/>
    </source>
</evidence>
<keyword evidence="3" id="KW-0276">Fatty acid metabolism</keyword>
<dbReference type="EMBL" id="QPJK01000003">
    <property type="protein sequence ID" value="RCW72728.1"/>
    <property type="molecule type" value="Genomic_DNA"/>
</dbReference>
<dbReference type="FunFam" id="1.10.1040.50:FF:000006">
    <property type="entry name" value="Peroxisomal bifunctional enzyme"/>
    <property type="match status" value="1"/>
</dbReference>
<keyword evidence="16" id="KW-1185">Reference proteome</keyword>
<keyword evidence="9" id="KW-0413">Isomerase</keyword>
<evidence type="ECO:0000256" key="6">
    <source>
        <dbReference type="ARBA" id="ARBA00023027"/>
    </source>
</evidence>
<evidence type="ECO:0000256" key="11">
    <source>
        <dbReference type="ARBA" id="ARBA00023268"/>
    </source>
</evidence>
<dbReference type="InterPro" id="IPR006108">
    <property type="entry name" value="3HC_DH_C"/>
</dbReference>
<dbReference type="GO" id="GO:0070403">
    <property type="term" value="F:NAD+ binding"/>
    <property type="evidence" value="ECO:0007669"/>
    <property type="project" value="InterPro"/>
</dbReference>
<comment type="pathway">
    <text evidence="2">Lipid metabolism; fatty acid beta-oxidation.</text>
</comment>
<dbReference type="AlphaFoldDB" id="A0A368Y0B0"/>
<evidence type="ECO:0000256" key="2">
    <source>
        <dbReference type="ARBA" id="ARBA00005005"/>
    </source>
</evidence>
<evidence type="ECO:0000259" key="14">
    <source>
        <dbReference type="Pfam" id="PF02737"/>
    </source>
</evidence>
<dbReference type="InterPro" id="IPR006176">
    <property type="entry name" value="3-OHacyl-CoA_DH_NAD-bd"/>
</dbReference>
<dbReference type="InterPro" id="IPR008927">
    <property type="entry name" value="6-PGluconate_DH-like_C_sf"/>
</dbReference>
<dbReference type="SUPFAM" id="SSF48179">
    <property type="entry name" value="6-phosphogluconate dehydrogenase C-terminal domain-like"/>
    <property type="match status" value="2"/>
</dbReference>
<evidence type="ECO:0000256" key="3">
    <source>
        <dbReference type="ARBA" id="ARBA00022832"/>
    </source>
</evidence>
<proteinExistence type="predicted"/>
<reference evidence="15 16" key="1">
    <citation type="submission" date="2018-07" db="EMBL/GenBank/DDBJ databases">
        <title>Genomic Encyclopedia of Type Strains, Phase IV (KMG-IV): sequencing the most valuable type-strain genomes for metagenomic binning, comparative biology and taxonomic classification.</title>
        <authorList>
            <person name="Goeker M."/>
        </authorList>
    </citation>
    <scope>NUCLEOTIDE SEQUENCE [LARGE SCALE GENOMIC DNA]</scope>
    <source>
        <strain evidence="15 16">DSM 21634</strain>
    </source>
</reference>
<evidence type="ECO:0000256" key="1">
    <source>
        <dbReference type="ARBA" id="ARBA00004275"/>
    </source>
</evidence>
<dbReference type="PANTHER" id="PTHR23309:SF51">
    <property type="entry name" value="3-HYDROXYACYL-COA DEHYDROGENASE-RELATED"/>
    <property type="match status" value="1"/>
</dbReference>
<dbReference type="GO" id="GO:0006635">
    <property type="term" value="P:fatty acid beta-oxidation"/>
    <property type="evidence" value="ECO:0007669"/>
    <property type="project" value="UniProtKB-UniPathway"/>
</dbReference>
<keyword evidence="6" id="KW-0520">NAD</keyword>
<keyword evidence="10" id="KW-0456">Lyase</keyword>
<dbReference type="PANTHER" id="PTHR23309">
    <property type="entry name" value="3-HYDROXYACYL-COA DEHYROGENASE"/>
    <property type="match status" value="1"/>
</dbReference>
<evidence type="ECO:0000313" key="16">
    <source>
        <dbReference type="Proteomes" id="UP000252884"/>
    </source>
</evidence>
<dbReference type="UniPathway" id="UPA00659"/>
<feature type="domain" description="3-hydroxyacyl-CoA dehydrogenase NAD binding" evidence="14">
    <location>
        <begin position="300"/>
        <end position="475"/>
    </location>
</feature>
<dbReference type="Pfam" id="PF00378">
    <property type="entry name" value="ECH_1"/>
    <property type="match status" value="1"/>
</dbReference>
<comment type="subcellular location">
    <subcellularLocation>
        <location evidence="1">Peroxisome</location>
    </subcellularLocation>
</comment>
<dbReference type="GO" id="GO:0003857">
    <property type="term" value="F:(3S)-3-hydroxyacyl-CoA dehydrogenase (NAD+) activity"/>
    <property type="evidence" value="ECO:0007669"/>
    <property type="project" value="UniProtKB-EC"/>
</dbReference>
<keyword evidence="11" id="KW-0511">Multifunctional enzyme</keyword>
<dbReference type="Gene3D" id="1.10.1040.50">
    <property type="match status" value="1"/>
</dbReference>
<dbReference type="SUPFAM" id="SSF51735">
    <property type="entry name" value="NAD(P)-binding Rossmann-fold domains"/>
    <property type="match status" value="1"/>
</dbReference>
<evidence type="ECO:0000313" key="15">
    <source>
        <dbReference type="EMBL" id="RCW72728.1"/>
    </source>
</evidence>
<protein>
    <submittedName>
        <fullName evidence="15">Short chain enoyl-CoA hydratase /3-hydroxyacyl-CoA dehydrogenase</fullName>
    </submittedName>
</protein>
<dbReference type="RefSeq" id="WP_114468131.1">
    <property type="nucleotide sequence ID" value="NZ_QPJK01000003.1"/>
</dbReference>
<evidence type="ECO:0000256" key="12">
    <source>
        <dbReference type="ARBA" id="ARBA00049556"/>
    </source>
</evidence>
<dbReference type="Pfam" id="PF00725">
    <property type="entry name" value="3HCDH"/>
    <property type="match status" value="2"/>
</dbReference>
<evidence type="ECO:0000256" key="5">
    <source>
        <dbReference type="ARBA" id="ARBA00023002"/>
    </source>
</evidence>
<feature type="domain" description="3-hydroxyacyl-CoA dehydrogenase C-terminal" evidence="13">
    <location>
        <begin position="608"/>
        <end position="696"/>
    </location>
</feature>
<dbReference type="GO" id="GO:0004300">
    <property type="term" value="F:enoyl-CoA hydratase activity"/>
    <property type="evidence" value="ECO:0007669"/>
    <property type="project" value="UniProtKB-ARBA"/>
</dbReference>
<dbReference type="OrthoDB" id="5287258at2"/>
<gene>
    <name evidence="15" type="ORF">DES41_103334</name>
</gene>
<keyword evidence="8" id="KW-0576">Peroxisome</keyword>
<evidence type="ECO:0000256" key="7">
    <source>
        <dbReference type="ARBA" id="ARBA00023098"/>
    </source>
</evidence>
<dbReference type="Proteomes" id="UP000252884">
    <property type="component" value="Unassembled WGS sequence"/>
</dbReference>